<dbReference type="PRINTS" id="PR00598">
    <property type="entry name" value="HTHMARR"/>
</dbReference>
<organism evidence="5 6">
    <name type="scientific">Ruminiclostridium cellobioparum subsp. termitidis CT1112</name>
    <dbReference type="NCBI Taxonomy" id="1195236"/>
    <lineage>
        <taxon>Bacteria</taxon>
        <taxon>Bacillati</taxon>
        <taxon>Bacillota</taxon>
        <taxon>Clostridia</taxon>
        <taxon>Eubacteriales</taxon>
        <taxon>Oscillospiraceae</taxon>
        <taxon>Ruminiclostridium</taxon>
    </lineage>
</organism>
<protein>
    <submittedName>
        <fullName evidence="5">Transcriptional regulator</fullName>
    </submittedName>
</protein>
<dbReference type="EMBL" id="AORV01000026">
    <property type="protein sequence ID" value="EMS72566.1"/>
    <property type="molecule type" value="Genomic_DNA"/>
</dbReference>
<dbReference type="SMART" id="SM00347">
    <property type="entry name" value="HTH_MARR"/>
    <property type="match status" value="1"/>
</dbReference>
<proteinExistence type="predicted"/>
<evidence type="ECO:0000259" key="4">
    <source>
        <dbReference type="PROSITE" id="PS50995"/>
    </source>
</evidence>
<dbReference type="PANTHER" id="PTHR42756">
    <property type="entry name" value="TRANSCRIPTIONAL REGULATOR, MARR"/>
    <property type="match status" value="1"/>
</dbReference>
<accession>S0FQC1</accession>
<dbReference type="AlphaFoldDB" id="S0FQC1"/>
<evidence type="ECO:0000256" key="3">
    <source>
        <dbReference type="ARBA" id="ARBA00023163"/>
    </source>
</evidence>
<reference evidence="5 6" key="1">
    <citation type="journal article" date="2013" name="Genome Announc.">
        <title>Draft Genome Sequence of the Cellulolytic, Mesophilic, Anaerobic Bacterium Clostridium termitidis Strain CT1112 (DSM 5398).</title>
        <authorList>
            <person name="Lal S."/>
            <person name="Ramachandran U."/>
            <person name="Zhang X."/>
            <person name="Munir R."/>
            <person name="Sparling R."/>
            <person name="Levin D.B."/>
        </authorList>
    </citation>
    <scope>NUCLEOTIDE SEQUENCE [LARGE SCALE GENOMIC DNA]</scope>
    <source>
        <strain evidence="5 6">CT1112</strain>
    </source>
</reference>
<name>S0FQC1_RUMCE</name>
<dbReference type="Pfam" id="PF01047">
    <property type="entry name" value="MarR"/>
    <property type="match status" value="1"/>
</dbReference>
<dbReference type="InterPro" id="IPR036390">
    <property type="entry name" value="WH_DNA-bd_sf"/>
</dbReference>
<dbReference type="PANTHER" id="PTHR42756:SF1">
    <property type="entry name" value="TRANSCRIPTIONAL REPRESSOR OF EMRAB OPERON"/>
    <property type="match status" value="1"/>
</dbReference>
<dbReference type="eggNOG" id="COG1846">
    <property type="taxonomic scope" value="Bacteria"/>
</dbReference>
<dbReference type="PATRIC" id="fig|1195236.3.peg.1634"/>
<keyword evidence="2" id="KW-0238">DNA-binding</keyword>
<dbReference type="InterPro" id="IPR036388">
    <property type="entry name" value="WH-like_DNA-bd_sf"/>
</dbReference>
<evidence type="ECO:0000256" key="2">
    <source>
        <dbReference type="ARBA" id="ARBA00023125"/>
    </source>
</evidence>
<dbReference type="SUPFAM" id="SSF46785">
    <property type="entry name" value="Winged helix' DNA-binding domain"/>
    <property type="match status" value="1"/>
</dbReference>
<feature type="domain" description="HTH marR-type" evidence="4">
    <location>
        <begin position="9"/>
        <end position="144"/>
    </location>
</feature>
<dbReference type="Proteomes" id="UP000014155">
    <property type="component" value="Unassembled WGS sequence"/>
</dbReference>
<comment type="caution">
    <text evidence="5">The sequence shown here is derived from an EMBL/GenBank/DDBJ whole genome shotgun (WGS) entry which is preliminary data.</text>
</comment>
<dbReference type="RefSeq" id="WP_004624814.1">
    <property type="nucleotide sequence ID" value="NZ_AORV01000026.1"/>
</dbReference>
<gene>
    <name evidence="5" type="ORF">CTER_1317</name>
</gene>
<dbReference type="PROSITE" id="PS50995">
    <property type="entry name" value="HTH_MARR_2"/>
    <property type="match status" value="1"/>
</dbReference>
<keyword evidence="3" id="KW-0804">Transcription</keyword>
<evidence type="ECO:0000256" key="1">
    <source>
        <dbReference type="ARBA" id="ARBA00023015"/>
    </source>
</evidence>
<dbReference type="STRING" id="1195236.CTER_1317"/>
<evidence type="ECO:0000313" key="6">
    <source>
        <dbReference type="Proteomes" id="UP000014155"/>
    </source>
</evidence>
<evidence type="ECO:0000313" key="5">
    <source>
        <dbReference type="EMBL" id="EMS72566.1"/>
    </source>
</evidence>
<dbReference type="GO" id="GO:0003700">
    <property type="term" value="F:DNA-binding transcription factor activity"/>
    <property type="evidence" value="ECO:0007669"/>
    <property type="project" value="InterPro"/>
</dbReference>
<dbReference type="InterPro" id="IPR000835">
    <property type="entry name" value="HTH_MarR-typ"/>
</dbReference>
<sequence length="147" mass="16961">MNEIKQEYIDQLVSLVHEILKHYKEYQTGMSAIYPQGITSNELTIIQFVHLNPDIVIKEVSESLSIPGSTLTSVIDRLEQKNLITRTVSKKNRRSFGLKLTEEGIKLNAEHEKAERQVWYGILSKLDNDKDREMLIKLIATIVNKHD</sequence>
<dbReference type="Gene3D" id="1.10.10.10">
    <property type="entry name" value="Winged helix-like DNA-binding domain superfamily/Winged helix DNA-binding domain"/>
    <property type="match status" value="1"/>
</dbReference>
<keyword evidence="1" id="KW-0805">Transcription regulation</keyword>
<keyword evidence="6" id="KW-1185">Reference proteome</keyword>
<dbReference type="GO" id="GO:0003677">
    <property type="term" value="F:DNA binding"/>
    <property type="evidence" value="ECO:0007669"/>
    <property type="project" value="UniProtKB-KW"/>
</dbReference>